<organism evidence="2 3">
    <name type="scientific">Colletotrichum higginsianum (strain IMI 349063)</name>
    <name type="common">Crucifer anthracnose fungus</name>
    <dbReference type="NCBI Taxonomy" id="759273"/>
    <lineage>
        <taxon>Eukaryota</taxon>
        <taxon>Fungi</taxon>
        <taxon>Dikarya</taxon>
        <taxon>Ascomycota</taxon>
        <taxon>Pezizomycotina</taxon>
        <taxon>Sordariomycetes</taxon>
        <taxon>Hypocreomycetidae</taxon>
        <taxon>Glomerellales</taxon>
        <taxon>Glomerellaceae</taxon>
        <taxon>Colletotrichum</taxon>
        <taxon>Colletotrichum destructivum species complex</taxon>
    </lineage>
</organism>
<dbReference type="HOGENOM" id="CLU_2533555_0_0_1"/>
<protein>
    <submittedName>
        <fullName evidence="2">Uncharacterized protein</fullName>
    </submittedName>
</protein>
<keyword evidence="1" id="KW-0812">Transmembrane</keyword>
<evidence type="ECO:0000313" key="3">
    <source>
        <dbReference type="Proteomes" id="UP000007174"/>
    </source>
</evidence>
<reference evidence="3" key="1">
    <citation type="journal article" date="2012" name="Nat. Genet.">
        <title>Lifestyle transitions in plant pathogenic Colletotrichum fungi deciphered by genome and transcriptome analyses.</title>
        <authorList>
            <person name="O'Connell R.J."/>
            <person name="Thon M.R."/>
            <person name="Hacquard S."/>
            <person name="Amyotte S.G."/>
            <person name="Kleemann J."/>
            <person name="Torres M.F."/>
            <person name="Damm U."/>
            <person name="Buiate E.A."/>
            <person name="Epstein L."/>
            <person name="Alkan N."/>
            <person name="Altmueller J."/>
            <person name="Alvarado-Balderrama L."/>
            <person name="Bauser C.A."/>
            <person name="Becker C."/>
            <person name="Birren B.W."/>
            <person name="Chen Z."/>
            <person name="Choi J."/>
            <person name="Crouch J.A."/>
            <person name="Duvick J.P."/>
            <person name="Farman M.A."/>
            <person name="Gan P."/>
            <person name="Heiman D."/>
            <person name="Henrissat B."/>
            <person name="Howard R.J."/>
            <person name="Kabbage M."/>
            <person name="Koch C."/>
            <person name="Kracher B."/>
            <person name="Kubo Y."/>
            <person name="Law A.D."/>
            <person name="Lebrun M.-H."/>
            <person name="Lee Y.-H."/>
            <person name="Miyara I."/>
            <person name="Moore N."/>
            <person name="Neumann U."/>
            <person name="Nordstroem K."/>
            <person name="Panaccione D.G."/>
            <person name="Panstruga R."/>
            <person name="Place M."/>
            <person name="Proctor R.H."/>
            <person name="Prusky D."/>
            <person name="Rech G."/>
            <person name="Reinhardt R."/>
            <person name="Rollins J.A."/>
            <person name="Rounsley S."/>
            <person name="Schardl C.L."/>
            <person name="Schwartz D.C."/>
            <person name="Shenoy N."/>
            <person name="Shirasu K."/>
            <person name="Sikhakolli U.R."/>
            <person name="Stueber K."/>
            <person name="Sukno S.A."/>
            <person name="Sweigard J.A."/>
            <person name="Takano Y."/>
            <person name="Takahara H."/>
            <person name="Trail F."/>
            <person name="van der Does H.C."/>
            <person name="Voll L.M."/>
            <person name="Will I."/>
            <person name="Young S."/>
            <person name="Zeng Q."/>
            <person name="Zhang J."/>
            <person name="Zhou S."/>
            <person name="Dickman M.B."/>
            <person name="Schulze-Lefert P."/>
            <person name="Ver Loren van Themaat E."/>
            <person name="Ma L.-J."/>
            <person name="Vaillancourt L.J."/>
        </authorList>
    </citation>
    <scope>NUCLEOTIDE SEQUENCE [LARGE SCALE GENOMIC DNA]</scope>
    <source>
        <strain evidence="3">IMI 349063</strain>
    </source>
</reference>
<feature type="transmembrane region" description="Helical" evidence="1">
    <location>
        <begin position="12"/>
        <end position="32"/>
    </location>
</feature>
<sequence>DELVRHPEPDDAIQQFRVRVVVVFFALFLFFCQGGDKKVVGEFRGSKRCVVEEGKPQLTFFRRRQGVGDRNRQQPVQAGCGCLL</sequence>
<name>H1UVF8_COLHI</name>
<keyword evidence="1" id="KW-0472">Membrane</keyword>
<evidence type="ECO:0000256" key="1">
    <source>
        <dbReference type="SAM" id="Phobius"/>
    </source>
</evidence>
<evidence type="ECO:0000313" key="2">
    <source>
        <dbReference type="EMBL" id="CCF31959.1"/>
    </source>
</evidence>
<keyword evidence="1" id="KW-1133">Transmembrane helix</keyword>
<proteinExistence type="predicted"/>
<feature type="non-terminal residue" evidence="2">
    <location>
        <position position="1"/>
    </location>
</feature>
<dbReference type="Proteomes" id="UP000007174">
    <property type="component" value="Unassembled WGS sequence"/>
</dbReference>
<gene>
    <name evidence="2" type="ORF">CH063_04438</name>
</gene>
<dbReference type="EMBL" id="CACQ02000279">
    <property type="protein sequence ID" value="CCF31959.1"/>
    <property type="molecule type" value="Genomic_DNA"/>
</dbReference>
<dbReference type="AlphaFoldDB" id="H1UVF8"/>
<accession>H1UVF8</accession>